<evidence type="ECO:0000313" key="4">
    <source>
        <dbReference type="Proteomes" id="UP000051295"/>
    </source>
</evidence>
<comment type="caution">
    <text evidence="3">The sequence shown here is derived from an EMBL/GenBank/DDBJ whole genome shotgun (WGS) entry which is preliminary data.</text>
</comment>
<dbReference type="InterPro" id="IPR011006">
    <property type="entry name" value="CheY-like_superfamily"/>
</dbReference>
<keyword evidence="1" id="KW-0597">Phosphoprotein</keyword>
<dbReference type="SMART" id="SM00448">
    <property type="entry name" value="REC"/>
    <property type="match status" value="1"/>
</dbReference>
<dbReference type="RefSeq" id="WP_057791533.1">
    <property type="nucleotide sequence ID" value="NZ_LAXJ01000005.1"/>
</dbReference>
<dbReference type="PATRIC" id="fig|1641875.4.peg.3674"/>
<dbReference type="SUPFAM" id="SSF52172">
    <property type="entry name" value="CheY-like"/>
    <property type="match status" value="1"/>
</dbReference>
<evidence type="ECO:0000259" key="2">
    <source>
        <dbReference type="PROSITE" id="PS50110"/>
    </source>
</evidence>
<accession>A0A0T5NX61</accession>
<dbReference type="PROSITE" id="PS50110">
    <property type="entry name" value="RESPONSE_REGULATORY"/>
    <property type="match status" value="1"/>
</dbReference>
<dbReference type="Pfam" id="PF00072">
    <property type="entry name" value="Response_reg"/>
    <property type="match status" value="1"/>
</dbReference>
<name>A0A0T5NX61_9RHOB</name>
<protein>
    <recommendedName>
        <fullName evidence="2">Response regulatory domain-containing protein</fullName>
    </recommendedName>
</protein>
<dbReference type="OrthoDB" id="7060229at2"/>
<keyword evidence="4" id="KW-1185">Reference proteome</keyword>
<organism evidence="3 4">
    <name type="scientific">Roseovarius atlanticus</name>
    <dbReference type="NCBI Taxonomy" id="1641875"/>
    <lineage>
        <taxon>Bacteria</taxon>
        <taxon>Pseudomonadati</taxon>
        <taxon>Pseudomonadota</taxon>
        <taxon>Alphaproteobacteria</taxon>
        <taxon>Rhodobacterales</taxon>
        <taxon>Roseobacteraceae</taxon>
        <taxon>Roseovarius</taxon>
    </lineage>
</organism>
<feature type="modified residue" description="4-aspartylphosphate" evidence="1">
    <location>
        <position position="52"/>
    </location>
</feature>
<dbReference type="Gene3D" id="3.40.50.2300">
    <property type="match status" value="1"/>
</dbReference>
<dbReference type="InterPro" id="IPR001789">
    <property type="entry name" value="Sig_transdc_resp-reg_receiver"/>
</dbReference>
<sequence length="114" mass="12712">MKVLVVEDDPLLQVDLAEMLELMGHEVVGPFSAEAPAIQSCDASLPDAAFVDFNLGKNMNSSNLARRLFHEGVQFAFLTAHGRQYLPRDLDEVLVIEKPYTEAQLEQFLGSVRH</sequence>
<dbReference type="AlphaFoldDB" id="A0A0T5NX61"/>
<evidence type="ECO:0000256" key="1">
    <source>
        <dbReference type="PROSITE-ProRule" id="PRU00169"/>
    </source>
</evidence>
<dbReference type="EMBL" id="LAXJ01000005">
    <property type="protein sequence ID" value="KRS13509.1"/>
    <property type="molecule type" value="Genomic_DNA"/>
</dbReference>
<dbReference type="GO" id="GO:0000160">
    <property type="term" value="P:phosphorelay signal transduction system"/>
    <property type="evidence" value="ECO:0007669"/>
    <property type="project" value="InterPro"/>
</dbReference>
<reference evidence="3 4" key="1">
    <citation type="submission" date="2015-04" db="EMBL/GenBank/DDBJ databases">
        <title>The draft genome sequence of Roseovarius sp.R12b.</title>
        <authorList>
            <person name="Li G."/>
            <person name="Lai Q."/>
            <person name="Shao Z."/>
            <person name="Yan P."/>
        </authorList>
    </citation>
    <scope>NUCLEOTIDE SEQUENCE [LARGE SCALE GENOMIC DNA]</scope>
    <source>
        <strain evidence="3 4">R12B</strain>
    </source>
</reference>
<evidence type="ECO:0000313" key="3">
    <source>
        <dbReference type="EMBL" id="KRS13509.1"/>
    </source>
</evidence>
<dbReference type="STRING" id="1641875.XM53_06540"/>
<dbReference type="Proteomes" id="UP000051295">
    <property type="component" value="Unassembled WGS sequence"/>
</dbReference>
<feature type="domain" description="Response regulatory" evidence="2">
    <location>
        <begin position="2"/>
        <end position="113"/>
    </location>
</feature>
<proteinExistence type="predicted"/>
<gene>
    <name evidence="3" type="ORF">XM53_06540</name>
</gene>